<gene>
    <name evidence="2" type="ORF">M422DRAFT_275804</name>
</gene>
<name>A0A0C9UDQ5_SPHS4</name>
<sequence>MSYCQLITDEQLALFLEAAKLLMIPMNEVPPAIVEAVPAPSVSQNETILTMHQALIAETIKRNTKMRRTAYLDVKRKVEEAEVKRMAEEAVAKKAAEEENASRMDANSEGEDEVNKDEMPKLKLKKKTKSHLIVDSESEEETKEVKAKRRKAKGKEKAIDTEYKRNTVPVDYAGCPGVPVRKICEGCKVLANAWYQRP</sequence>
<keyword evidence="3" id="KW-1185">Reference proteome</keyword>
<accession>A0A0C9UDQ5</accession>
<organism evidence="2 3">
    <name type="scientific">Sphaerobolus stellatus (strain SS14)</name>
    <dbReference type="NCBI Taxonomy" id="990650"/>
    <lineage>
        <taxon>Eukaryota</taxon>
        <taxon>Fungi</taxon>
        <taxon>Dikarya</taxon>
        <taxon>Basidiomycota</taxon>
        <taxon>Agaricomycotina</taxon>
        <taxon>Agaricomycetes</taxon>
        <taxon>Phallomycetidae</taxon>
        <taxon>Geastrales</taxon>
        <taxon>Sphaerobolaceae</taxon>
        <taxon>Sphaerobolus</taxon>
    </lineage>
</organism>
<dbReference type="EMBL" id="KN837631">
    <property type="protein sequence ID" value="KIJ23586.1"/>
    <property type="molecule type" value="Genomic_DNA"/>
</dbReference>
<dbReference type="HOGENOM" id="CLU_119192_0_0_1"/>
<evidence type="ECO:0000313" key="2">
    <source>
        <dbReference type="EMBL" id="KIJ23586.1"/>
    </source>
</evidence>
<proteinExistence type="predicted"/>
<evidence type="ECO:0000256" key="1">
    <source>
        <dbReference type="SAM" id="MobiDB-lite"/>
    </source>
</evidence>
<reference evidence="2 3" key="1">
    <citation type="submission" date="2014-06" db="EMBL/GenBank/DDBJ databases">
        <title>Evolutionary Origins and Diversification of the Mycorrhizal Mutualists.</title>
        <authorList>
            <consortium name="DOE Joint Genome Institute"/>
            <consortium name="Mycorrhizal Genomics Consortium"/>
            <person name="Kohler A."/>
            <person name="Kuo A."/>
            <person name="Nagy L.G."/>
            <person name="Floudas D."/>
            <person name="Copeland A."/>
            <person name="Barry K.W."/>
            <person name="Cichocki N."/>
            <person name="Veneault-Fourrey C."/>
            <person name="LaButti K."/>
            <person name="Lindquist E.A."/>
            <person name="Lipzen A."/>
            <person name="Lundell T."/>
            <person name="Morin E."/>
            <person name="Murat C."/>
            <person name="Riley R."/>
            <person name="Ohm R."/>
            <person name="Sun H."/>
            <person name="Tunlid A."/>
            <person name="Henrissat B."/>
            <person name="Grigoriev I.V."/>
            <person name="Hibbett D.S."/>
            <person name="Martin F."/>
        </authorList>
    </citation>
    <scope>NUCLEOTIDE SEQUENCE [LARGE SCALE GENOMIC DNA]</scope>
    <source>
        <strain evidence="2 3">SS14</strain>
    </source>
</reference>
<dbReference type="AlphaFoldDB" id="A0A0C9UDQ5"/>
<dbReference type="Proteomes" id="UP000054279">
    <property type="component" value="Unassembled WGS sequence"/>
</dbReference>
<feature type="region of interest" description="Disordered" evidence="1">
    <location>
        <begin position="94"/>
        <end position="158"/>
    </location>
</feature>
<evidence type="ECO:0000313" key="3">
    <source>
        <dbReference type="Proteomes" id="UP000054279"/>
    </source>
</evidence>
<protein>
    <submittedName>
        <fullName evidence="2">Uncharacterized protein</fullName>
    </submittedName>
</protein>